<keyword evidence="4" id="KW-0524">Neurogenesis</keyword>
<keyword evidence="6" id="KW-0804">Transcription</keyword>
<dbReference type="GO" id="GO:0005634">
    <property type="term" value="C:nucleus"/>
    <property type="evidence" value="ECO:0007669"/>
    <property type="project" value="UniProtKB-SubCell"/>
</dbReference>
<dbReference type="Gene3D" id="4.10.280.10">
    <property type="entry name" value="Helix-loop-helix DNA-binding domain"/>
    <property type="match status" value="1"/>
</dbReference>
<dbReference type="Proteomes" id="UP000242188">
    <property type="component" value="Unassembled WGS sequence"/>
</dbReference>
<dbReference type="GO" id="GO:0070888">
    <property type="term" value="F:E-box binding"/>
    <property type="evidence" value="ECO:0007669"/>
    <property type="project" value="TreeGrafter"/>
</dbReference>
<evidence type="ECO:0000313" key="10">
    <source>
        <dbReference type="EMBL" id="OWF45654.1"/>
    </source>
</evidence>
<dbReference type="GO" id="GO:0046983">
    <property type="term" value="F:protein dimerization activity"/>
    <property type="evidence" value="ECO:0007669"/>
    <property type="project" value="InterPro"/>
</dbReference>
<keyword evidence="11" id="KW-1185">Reference proteome</keyword>
<dbReference type="GO" id="GO:0000981">
    <property type="term" value="F:DNA-binding transcription factor activity, RNA polymerase II-specific"/>
    <property type="evidence" value="ECO:0007669"/>
    <property type="project" value="TreeGrafter"/>
</dbReference>
<comment type="subcellular location">
    <subcellularLocation>
        <location evidence="1">Nucleus</location>
    </subcellularLocation>
</comment>
<reference evidence="10 11" key="1">
    <citation type="journal article" date="2017" name="Nat. Ecol. Evol.">
        <title>Scallop genome provides insights into evolution of bilaterian karyotype and development.</title>
        <authorList>
            <person name="Wang S."/>
            <person name="Zhang J."/>
            <person name="Jiao W."/>
            <person name="Li J."/>
            <person name="Xun X."/>
            <person name="Sun Y."/>
            <person name="Guo X."/>
            <person name="Huan P."/>
            <person name="Dong B."/>
            <person name="Zhang L."/>
            <person name="Hu X."/>
            <person name="Sun X."/>
            <person name="Wang J."/>
            <person name="Zhao C."/>
            <person name="Wang Y."/>
            <person name="Wang D."/>
            <person name="Huang X."/>
            <person name="Wang R."/>
            <person name="Lv J."/>
            <person name="Li Y."/>
            <person name="Zhang Z."/>
            <person name="Liu B."/>
            <person name="Lu W."/>
            <person name="Hui Y."/>
            <person name="Liang J."/>
            <person name="Zhou Z."/>
            <person name="Hou R."/>
            <person name="Li X."/>
            <person name="Liu Y."/>
            <person name="Li H."/>
            <person name="Ning X."/>
            <person name="Lin Y."/>
            <person name="Zhao L."/>
            <person name="Xing Q."/>
            <person name="Dou J."/>
            <person name="Li Y."/>
            <person name="Mao J."/>
            <person name="Guo H."/>
            <person name="Dou H."/>
            <person name="Li T."/>
            <person name="Mu C."/>
            <person name="Jiang W."/>
            <person name="Fu Q."/>
            <person name="Fu X."/>
            <person name="Miao Y."/>
            <person name="Liu J."/>
            <person name="Yu Q."/>
            <person name="Li R."/>
            <person name="Liao H."/>
            <person name="Li X."/>
            <person name="Kong Y."/>
            <person name="Jiang Z."/>
            <person name="Chourrout D."/>
            <person name="Li R."/>
            <person name="Bao Z."/>
        </authorList>
    </citation>
    <scope>NUCLEOTIDE SEQUENCE [LARGE SCALE GENOMIC DNA]</scope>
    <source>
        <strain evidence="10 11">PY_sf001</strain>
    </source>
</reference>
<dbReference type="EMBL" id="NEDP02004422">
    <property type="protein sequence ID" value="OWF45654.1"/>
    <property type="molecule type" value="Genomic_DNA"/>
</dbReference>
<keyword evidence="5" id="KW-0805">Transcription regulation</keyword>
<dbReference type="FunFam" id="4.10.280.10:FF:000025">
    <property type="entry name" value="protein atonal homolog 7"/>
    <property type="match status" value="1"/>
</dbReference>
<evidence type="ECO:0000256" key="7">
    <source>
        <dbReference type="ARBA" id="ARBA00023242"/>
    </source>
</evidence>
<evidence type="ECO:0000256" key="2">
    <source>
        <dbReference type="ARBA" id="ARBA00022473"/>
    </source>
</evidence>
<name>A0A210QA82_MIZYE</name>
<proteinExistence type="predicted"/>
<dbReference type="GO" id="GO:0045944">
    <property type="term" value="P:positive regulation of transcription by RNA polymerase II"/>
    <property type="evidence" value="ECO:0007669"/>
    <property type="project" value="TreeGrafter"/>
</dbReference>
<evidence type="ECO:0000256" key="5">
    <source>
        <dbReference type="ARBA" id="ARBA00023015"/>
    </source>
</evidence>
<keyword evidence="2" id="KW-0217">Developmental protein</keyword>
<feature type="region of interest" description="Disordered" evidence="8">
    <location>
        <begin position="98"/>
        <end position="131"/>
    </location>
</feature>
<dbReference type="CDD" id="cd19715">
    <property type="entry name" value="bHLH_TS_amos_like"/>
    <property type="match status" value="1"/>
</dbReference>
<dbReference type="PANTHER" id="PTHR19290:SF162">
    <property type="entry name" value="TRANSCRIPTION FACTOR ATOH7"/>
    <property type="match status" value="1"/>
</dbReference>
<dbReference type="InterPro" id="IPR036638">
    <property type="entry name" value="HLH_DNA-bd_sf"/>
</dbReference>
<dbReference type="PANTHER" id="PTHR19290">
    <property type="entry name" value="BASIC HELIX-LOOP-HELIX PROTEIN NEUROGENIN-RELATED"/>
    <property type="match status" value="1"/>
</dbReference>
<dbReference type="InterPro" id="IPR050359">
    <property type="entry name" value="bHLH_transcription_factors"/>
</dbReference>
<organism evidence="10 11">
    <name type="scientific">Mizuhopecten yessoensis</name>
    <name type="common">Japanese scallop</name>
    <name type="synonym">Patinopecten yessoensis</name>
    <dbReference type="NCBI Taxonomy" id="6573"/>
    <lineage>
        <taxon>Eukaryota</taxon>
        <taxon>Metazoa</taxon>
        <taxon>Spiralia</taxon>
        <taxon>Lophotrochozoa</taxon>
        <taxon>Mollusca</taxon>
        <taxon>Bivalvia</taxon>
        <taxon>Autobranchia</taxon>
        <taxon>Pteriomorphia</taxon>
        <taxon>Pectinida</taxon>
        <taxon>Pectinoidea</taxon>
        <taxon>Pectinidae</taxon>
        <taxon>Mizuhopecten</taxon>
    </lineage>
</organism>
<evidence type="ECO:0000256" key="3">
    <source>
        <dbReference type="ARBA" id="ARBA00022782"/>
    </source>
</evidence>
<feature type="compositionally biased region" description="Polar residues" evidence="8">
    <location>
        <begin position="98"/>
        <end position="121"/>
    </location>
</feature>
<keyword evidence="3" id="KW-0221">Differentiation</keyword>
<gene>
    <name evidence="10" type="ORF">KP79_PYT05956</name>
</gene>
<evidence type="ECO:0000256" key="6">
    <source>
        <dbReference type="ARBA" id="ARBA00023163"/>
    </source>
</evidence>
<dbReference type="GO" id="GO:0061564">
    <property type="term" value="P:axon development"/>
    <property type="evidence" value="ECO:0007669"/>
    <property type="project" value="TreeGrafter"/>
</dbReference>
<keyword evidence="7" id="KW-0539">Nucleus</keyword>
<comment type="caution">
    <text evidence="10">The sequence shown here is derived from an EMBL/GenBank/DDBJ whole genome shotgun (WGS) entry which is preliminary data.</text>
</comment>
<dbReference type="PROSITE" id="PS50888">
    <property type="entry name" value="BHLH"/>
    <property type="match status" value="1"/>
</dbReference>
<accession>A0A210QA82</accession>
<evidence type="ECO:0000256" key="4">
    <source>
        <dbReference type="ARBA" id="ARBA00022902"/>
    </source>
</evidence>
<dbReference type="STRING" id="6573.A0A210QA82"/>
<dbReference type="GO" id="GO:0007423">
    <property type="term" value="P:sensory organ development"/>
    <property type="evidence" value="ECO:0007669"/>
    <property type="project" value="TreeGrafter"/>
</dbReference>
<evidence type="ECO:0000259" key="9">
    <source>
        <dbReference type="PROSITE" id="PS50888"/>
    </source>
</evidence>
<evidence type="ECO:0000256" key="8">
    <source>
        <dbReference type="SAM" id="MobiDB-lite"/>
    </source>
</evidence>
<protein>
    <submittedName>
        <fullName evidence="10">Basic helix-loop-helix transcription factor amos</fullName>
    </submittedName>
</protein>
<dbReference type="SMART" id="SM00353">
    <property type="entry name" value="HLH"/>
    <property type="match status" value="1"/>
</dbReference>
<evidence type="ECO:0000256" key="1">
    <source>
        <dbReference type="ARBA" id="ARBA00004123"/>
    </source>
</evidence>
<dbReference type="OrthoDB" id="6161578at2759"/>
<feature type="domain" description="BHLH" evidence="9">
    <location>
        <begin position="137"/>
        <end position="189"/>
    </location>
</feature>
<sequence length="194" mass="21597">MMMSCDGQLALSYTQLTTVTSDKQIDSTRHDVPLTVNLDSMDIGREDIGADGSEFGSPSTYIPSDSELTPCSLGTTPDTPMSPFTDIHKHFVFPGESGFNQSAPHHGQQQCKTSRKINSSSARRRNSMTPGREVLRKRRLAANARERRRMESLNVAFDQLRDVVPSIGDDQKLSKYETLQMAQSYINALKDLLI</sequence>
<dbReference type="SUPFAM" id="SSF47459">
    <property type="entry name" value="HLH, helix-loop-helix DNA-binding domain"/>
    <property type="match status" value="1"/>
</dbReference>
<evidence type="ECO:0000313" key="11">
    <source>
        <dbReference type="Proteomes" id="UP000242188"/>
    </source>
</evidence>
<dbReference type="AlphaFoldDB" id="A0A210QA82"/>
<dbReference type="InterPro" id="IPR011598">
    <property type="entry name" value="bHLH_dom"/>
</dbReference>
<dbReference type="Pfam" id="PF00010">
    <property type="entry name" value="HLH"/>
    <property type="match status" value="1"/>
</dbReference>